<dbReference type="Pfam" id="PF03102">
    <property type="entry name" value="NeuB"/>
    <property type="match status" value="1"/>
</dbReference>
<dbReference type="PROSITE" id="PS50844">
    <property type="entry name" value="AFP_LIKE"/>
    <property type="match status" value="1"/>
</dbReference>
<organism evidence="2 3">
    <name type="scientific">Candidatus Doudnabacteria bacterium RIFCSPHIGHO2_01_52_17</name>
    <dbReference type="NCBI Taxonomy" id="1817820"/>
    <lineage>
        <taxon>Bacteria</taxon>
        <taxon>Candidatus Doudnaibacteriota</taxon>
    </lineage>
</organism>
<dbReference type="Gene3D" id="3.90.1210.10">
    <property type="entry name" value="Antifreeze-like/N-acetylneuraminic acid synthase C-terminal domain"/>
    <property type="match status" value="1"/>
</dbReference>
<dbReference type="SMART" id="SM00858">
    <property type="entry name" value="SAF"/>
    <property type="match status" value="1"/>
</dbReference>
<evidence type="ECO:0000259" key="1">
    <source>
        <dbReference type="PROSITE" id="PS50844"/>
    </source>
</evidence>
<dbReference type="Gene3D" id="3.20.20.70">
    <property type="entry name" value="Aldolase class I"/>
    <property type="match status" value="1"/>
</dbReference>
<evidence type="ECO:0000313" key="2">
    <source>
        <dbReference type="EMBL" id="OGE74494.1"/>
    </source>
</evidence>
<accession>A0A1F5NA66</accession>
<dbReference type="InterPro" id="IPR051690">
    <property type="entry name" value="PseI-like"/>
</dbReference>
<dbReference type="InterPro" id="IPR013132">
    <property type="entry name" value="PseI/NeuA/B-like_N"/>
</dbReference>
<dbReference type="AlphaFoldDB" id="A0A1F5NA66"/>
<name>A0A1F5NA66_9BACT</name>
<dbReference type="SUPFAM" id="SSF51269">
    <property type="entry name" value="AFP III-like domain"/>
    <property type="match status" value="1"/>
</dbReference>
<dbReference type="InterPro" id="IPR057736">
    <property type="entry name" value="SAF_PseI/NeuA/NeuB"/>
</dbReference>
<dbReference type="PANTHER" id="PTHR42966:SF2">
    <property type="entry name" value="PSEUDAMINIC ACID SYNTHASE"/>
    <property type="match status" value="1"/>
</dbReference>
<evidence type="ECO:0000313" key="3">
    <source>
        <dbReference type="Proteomes" id="UP000176547"/>
    </source>
</evidence>
<reference evidence="2 3" key="1">
    <citation type="journal article" date="2016" name="Nat. Commun.">
        <title>Thousands of microbial genomes shed light on interconnected biogeochemical processes in an aquifer system.</title>
        <authorList>
            <person name="Anantharaman K."/>
            <person name="Brown C.T."/>
            <person name="Hug L.A."/>
            <person name="Sharon I."/>
            <person name="Castelle C.J."/>
            <person name="Probst A.J."/>
            <person name="Thomas B.C."/>
            <person name="Singh A."/>
            <person name="Wilkins M.J."/>
            <person name="Karaoz U."/>
            <person name="Brodie E.L."/>
            <person name="Williams K.H."/>
            <person name="Hubbard S.S."/>
            <person name="Banfield J.F."/>
        </authorList>
    </citation>
    <scope>NUCLEOTIDE SEQUENCE [LARGE SCALE GENOMIC DNA]</scope>
</reference>
<gene>
    <name evidence="2" type="ORF">A3K06_01635</name>
</gene>
<dbReference type="PANTHER" id="PTHR42966">
    <property type="entry name" value="N-ACETYLNEURAMINATE SYNTHASE"/>
    <property type="match status" value="1"/>
</dbReference>
<comment type="caution">
    <text evidence="2">The sequence shown here is derived from an EMBL/GenBank/DDBJ whole genome shotgun (WGS) entry which is preliminary data.</text>
</comment>
<dbReference type="EMBL" id="MFEG01000068">
    <property type="protein sequence ID" value="OGE74494.1"/>
    <property type="molecule type" value="Genomic_DNA"/>
</dbReference>
<dbReference type="GO" id="GO:0016051">
    <property type="term" value="P:carbohydrate biosynthetic process"/>
    <property type="evidence" value="ECO:0007669"/>
    <property type="project" value="InterPro"/>
</dbReference>
<dbReference type="NCBIfam" id="TIGR03586">
    <property type="entry name" value="PseI"/>
    <property type="match status" value="1"/>
</dbReference>
<dbReference type="InterPro" id="IPR020030">
    <property type="entry name" value="Pseudaminic_synth_PseI"/>
</dbReference>
<dbReference type="InterPro" id="IPR006190">
    <property type="entry name" value="SAF_AFP_Neu5Ac"/>
</dbReference>
<dbReference type="SUPFAM" id="SSF51569">
    <property type="entry name" value="Aldolase"/>
    <property type="match status" value="1"/>
</dbReference>
<protein>
    <submittedName>
        <fullName evidence="2">Pseudaminic acid synthase</fullName>
    </submittedName>
</protein>
<dbReference type="InterPro" id="IPR013974">
    <property type="entry name" value="SAF"/>
</dbReference>
<sequence>MSAILTIKTAKGEKKIGAGHPVFVVAELSGNHMQDYDRAVKLVRAAADAGADAVKLQTYTADTITLDSDKEWFRVGGKDNPKDWQGQTLYQLYQKANTPWDWHPKLQKIAESLGRIFFSTPFDDTAVDFLEKLDVPVYKIASYEATDIPLLKKVAATGKPVILSVGFATIEEIELAVKTLRENGCREIALLHCLTSYGKAPSPNTAFLANIQDLADRFGAVSGFSDNNAGIELPIAAVRAGATIVEKHLTLSRAEGGPDAQFSLEPSEFAEMTRQIRAVEKETRQREAGEVRYGPANEQEEYNKRFRRSIFVARNIAAGEKFIAENVRVVRPAFGLEPKYYEKVLGRVATSDIEAGTPLKWNLIKDEE</sequence>
<feature type="domain" description="AFP-like" evidence="1">
    <location>
        <begin position="309"/>
        <end position="367"/>
    </location>
</feature>
<dbReference type="Pfam" id="PF08666">
    <property type="entry name" value="SAF"/>
    <property type="match status" value="1"/>
</dbReference>
<dbReference type="GO" id="GO:0047444">
    <property type="term" value="F:N-acylneuraminate-9-phosphate synthase activity"/>
    <property type="evidence" value="ECO:0007669"/>
    <property type="project" value="TreeGrafter"/>
</dbReference>
<proteinExistence type="predicted"/>
<dbReference type="InterPro" id="IPR013785">
    <property type="entry name" value="Aldolase_TIM"/>
</dbReference>
<dbReference type="InterPro" id="IPR036732">
    <property type="entry name" value="AFP_Neu5c_C_sf"/>
</dbReference>
<dbReference type="Proteomes" id="UP000176547">
    <property type="component" value="Unassembled WGS sequence"/>
</dbReference>
<dbReference type="CDD" id="cd11615">
    <property type="entry name" value="SAF_NeuB_like"/>
    <property type="match status" value="1"/>
</dbReference>